<keyword evidence="10" id="KW-1185">Reference proteome</keyword>
<dbReference type="SMART" id="SM00184">
    <property type="entry name" value="RING"/>
    <property type="match status" value="1"/>
</dbReference>
<dbReference type="EMBL" id="CP151501">
    <property type="protein sequence ID" value="WZN58866.1"/>
    <property type="molecule type" value="Genomic_DNA"/>
</dbReference>
<dbReference type="SMART" id="SM00356">
    <property type="entry name" value="ZnF_C3H1"/>
    <property type="match status" value="1"/>
</dbReference>
<dbReference type="Gene3D" id="4.10.1000.10">
    <property type="entry name" value="Zinc finger, CCCH-type"/>
    <property type="match status" value="1"/>
</dbReference>
<gene>
    <name evidence="8" type="ORF">CROS1456_LOCUS4397</name>
    <name evidence="9" type="ORF">HKI87_01g03900</name>
</gene>
<protein>
    <submittedName>
        <fullName evidence="9">Zinc finger CCCH domain-containing protein</fullName>
    </submittedName>
</protein>
<dbReference type="InterPro" id="IPR000571">
    <property type="entry name" value="Znf_CCCH"/>
</dbReference>
<dbReference type="InterPro" id="IPR036855">
    <property type="entry name" value="Znf_CCCH_sf"/>
</dbReference>
<dbReference type="CDD" id="cd16539">
    <property type="entry name" value="RING-HC_RNF113A_B"/>
    <property type="match status" value="1"/>
</dbReference>
<organism evidence="8">
    <name type="scientific">Chloropicon roscoffensis</name>
    <dbReference type="NCBI Taxonomy" id="1461544"/>
    <lineage>
        <taxon>Eukaryota</taxon>
        <taxon>Viridiplantae</taxon>
        <taxon>Chlorophyta</taxon>
        <taxon>Chloropicophyceae</taxon>
        <taxon>Chloropicales</taxon>
        <taxon>Chloropicaceae</taxon>
        <taxon>Chloropicon</taxon>
    </lineage>
</organism>
<dbReference type="PROSITE" id="PS50103">
    <property type="entry name" value="ZF_C3H1"/>
    <property type="match status" value="1"/>
</dbReference>
<feature type="compositionally biased region" description="Pro residues" evidence="5">
    <location>
        <begin position="343"/>
        <end position="355"/>
    </location>
</feature>
<reference evidence="8" key="1">
    <citation type="submission" date="2021-01" db="EMBL/GenBank/DDBJ databases">
        <authorList>
            <person name="Corre E."/>
            <person name="Pelletier E."/>
            <person name="Niang G."/>
            <person name="Scheremetjew M."/>
            <person name="Finn R."/>
            <person name="Kale V."/>
            <person name="Holt S."/>
            <person name="Cochrane G."/>
            <person name="Meng A."/>
            <person name="Brown T."/>
            <person name="Cohen L."/>
        </authorList>
    </citation>
    <scope>NUCLEOTIDE SEQUENCE</scope>
    <source>
        <strain evidence="8">RCC1871</strain>
    </source>
</reference>
<name>A0A7S3FQ52_9CHLO</name>
<evidence type="ECO:0000313" key="8">
    <source>
        <dbReference type="EMBL" id="CAE0191307.1"/>
    </source>
</evidence>
<evidence type="ECO:0000313" key="9">
    <source>
        <dbReference type="EMBL" id="WZN58866.1"/>
    </source>
</evidence>
<evidence type="ECO:0000313" key="10">
    <source>
        <dbReference type="Proteomes" id="UP001472866"/>
    </source>
</evidence>
<dbReference type="InterPro" id="IPR013083">
    <property type="entry name" value="Znf_RING/FYVE/PHD"/>
</dbReference>
<accession>A0A7S3FQ52</accession>
<dbReference type="PANTHER" id="PTHR12930">
    <property type="entry name" value="ZINC FINGER PROTEIN 183"/>
    <property type="match status" value="1"/>
</dbReference>
<dbReference type="InterPro" id="IPR001841">
    <property type="entry name" value="Znf_RING"/>
</dbReference>
<dbReference type="AlphaFoldDB" id="A0A7S3FQ52"/>
<evidence type="ECO:0000256" key="1">
    <source>
        <dbReference type="ARBA" id="ARBA00022723"/>
    </source>
</evidence>
<dbReference type="FunFam" id="3.30.40.10:FF:000045">
    <property type="entry name" value="RING finger protein 113A"/>
    <property type="match status" value="1"/>
</dbReference>
<feature type="domain" description="RING-type" evidence="6">
    <location>
        <begin position="241"/>
        <end position="279"/>
    </location>
</feature>
<dbReference type="PANTHER" id="PTHR12930:SF0">
    <property type="entry name" value="RING FINGER PROTEIN 113B"/>
    <property type="match status" value="1"/>
</dbReference>
<dbReference type="InterPro" id="IPR039971">
    <property type="entry name" value="CWC24-like"/>
</dbReference>
<evidence type="ECO:0000259" key="6">
    <source>
        <dbReference type="PROSITE" id="PS50089"/>
    </source>
</evidence>
<evidence type="ECO:0000256" key="5">
    <source>
        <dbReference type="SAM" id="MobiDB-lite"/>
    </source>
</evidence>
<dbReference type="InterPro" id="IPR017907">
    <property type="entry name" value="Znf_RING_CS"/>
</dbReference>
<dbReference type="PROSITE" id="PS50089">
    <property type="entry name" value="ZF_RING_2"/>
    <property type="match status" value="1"/>
</dbReference>
<feature type="region of interest" description="Disordered" evidence="5">
    <location>
        <begin position="301"/>
        <end position="355"/>
    </location>
</feature>
<sequence length="355" mass="39583">MADAARKANRNRRRAHLRKRKPTGDDDDEGEEVNVVVSGREEKEAAVNTFTSARSAKGPTSTSTFEYGSSGLAQRRTDMGATKLLETETEFDRDGRAQREKVLRTSTQEGGEDAAGGDGKYKGLLGYSDYKSGFRREQNASNMRKTGAFGPLRASTAIRTTFRMDYQPDICKDYKETGFCGYGDSCKFLHDRGDYKSGWQLEREWEEKEKLRREQKCVEIMTGGAEKDEDEDEDDGLPFACHICRLPFKSPVVTRCKHYFCEHCALKEHARTGKCAICNQATNGTFNVASNLVLKMKRLEEESKAEERKSEDPGREDALPPPPSPPREGEALQVEEIDEGGFVPPPPPSGMPAGL</sequence>
<dbReference type="SUPFAM" id="SSF90229">
    <property type="entry name" value="CCCH zinc finger"/>
    <property type="match status" value="1"/>
</dbReference>
<feature type="compositionally biased region" description="Basic residues" evidence="5">
    <location>
        <begin position="7"/>
        <end position="21"/>
    </location>
</feature>
<reference evidence="9 10" key="2">
    <citation type="submission" date="2024-03" db="EMBL/GenBank/DDBJ databases">
        <title>Complete genome sequence of the green alga Chloropicon roscoffensis RCC1871.</title>
        <authorList>
            <person name="Lemieux C."/>
            <person name="Pombert J.-F."/>
            <person name="Otis C."/>
            <person name="Turmel M."/>
        </authorList>
    </citation>
    <scope>NUCLEOTIDE SEQUENCE [LARGE SCALE GENOMIC DNA]</scope>
    <source>
        <strain evidence="9 10">RCC1871</strain>
    </source>
</reference>
<evidence type="ECO:0000256" key="4">
    <source>
        <dbReference type="PROSITE-ProRule" id="PRU00723"/>
    </source>
</evidence>
<dbReference type="EMBL" id="HBHZ01005703">
    <property type="protein sequence ID" value="CAE0191307.1"/>
    <property type="molecule type" value="Transcribed_RNA"/>
</dbReference>
<evidence type="ECO:0000259" key="7">
    <source>
        <dbReference type="PROSITE" id="PS50103"/>
    </source>
</evidence>
<dbReference type="GO" id="GO:0005684">
    <property type="term" value="C:U2-type spliceosomal complex"/>
    <property type="evidence" value="ECO:0007669"/>
    <property type="project" value="TreeGrafter"/>
</dbReference>
<evidence type="ECO:0000256" key="2">
    <source>
        <dbReference type="ARBA" id="ARBA00022771"/>
    </source>
</evidence>
<dbReference type="GO" id="GO:0008270">
    <property type="term" value="F:zinc ion binding"/>
    <property type="evidence" value="ECO:0007669"/>
    <property type="project" value="UniProtKB-KW"/>
</dbReference>
<dbReference type="Pfam" id="PF00642">
    <property type="entry name" value="zf-CCCH"/>
    <property type="match status" value="1"/>
</dbReference>
<dbReference type="PROSITE" id="PS00518">
    <property type="entry name" value="ZF_RING_1"/>
    <property type="match status" value="1"/>
</dbReference>
<proteinExistence type="predicted"/>
<evidence type="ECO:0000256" key="3">
    <source>
        <dbReference type="ARBA" id="ARBA00022833"/>
    </source>
</evidence>
<feature type="region of interest" description="Disordered" evidence="5">
    <location>
        <begin position="1"/>
        <end position="32"/>
    </location>
</feature>
<feature type="domain" description="C3H1-type" evidence="7">
    <location>
        <begin position="165"/>
        <end position="193"/>
    </location>
</feature>
<feature type="compositionally biased region" description="Basic and acidic residues" evidence="5">
    <location>
        <begin position="301"/>
        <end position="318"/>
    </location>
</feature>
<dbReference type="Gene3D" id="3.30.40.10">
    <property type="entry name" value="Zinc/RING finger domain, C3HC4 (zinc finger)"/>
    <property type="match status" value="1"/>
</dbReference>
<feature type="zinc finger region" description="C3H1-type" evidence="4">
    <location>
        <begin position="165"/>
        <end position="193"/>
    </location>
</feature>
<keyword evidence="3 4" id="KW-0862">Zinc</keyword>
<dbReference type="Proteomes" id="UP001472866">
    <property type="component" value="Chromosome 01"/>
</dbReference>
<dbReference type="GO" id="GO:0034247">
    <property type="term" value="P:snoRNA splicing"/>
    <property type="evidence" value="ECO:0007669"/>
    <property type="project" value="TreeGrafter"/>
</dbReference>
<dbReference type="SUPFAM" id="SSF57850">
    <property type="entry name" value="RING/U-box"/>
    <property type="match status" value="1"/>
</dbReference>
<keyword evidence="1 4" id="KW-0479">Metal-binding</keyword>
<keyword evidence="2 4" id="KW-0863">Zinc-finger</keyword>